<dbReference type="EMBL" id="LNZG01000018">
    <property type="protein sequence ID" value="ODA90178.1"/>
    <property type="molecule type" value="Genomic_DNA"/>
</dbReference>
<dbReference type="AlphaFoldDB" id="A0A1E2SKJ6"/>
<reference evidence="2" key="1">
    <citation type="submission" date="2015-11" db="EMBL/GenBank/DDBJ databases">
        <authorList>
            <person name="Wang J."/>
            <person name="Wang L."/>
            <person name="Wang F."/>
            <person name="Cao G."/>
        </authorList>
    </citation>
    <scope>NUCLEOTIDE SEQUENCE [LARGE SCALE GENOMIC DNA]</scope>
    <source>
        <strain evidence="2">gdw1</strain>
    </source>
</reference>
<dbReference type="RefSeq" id="WP_050737801.1">
    <property type="nucleotide sequence ID" value="NZ_LNZG01000018.1"/>
</dbReference>
<comment type="caution">
    <text evidence="1">The sequence shown here is derived from an EMBL/GenBank/DDBJ whole genome shotgun (WGS) entry which is preliminary data.</text>
</comment>
<protein>
    <submittedName>
        <fullName evidence="1">Uncharacterized protein</fullName>
    </submittedName>
</protein>
<proteinExistence type="predicted"/>
<evidence type="ECO:0000313" key="1">
    <source>
        <dbReference type="EMBL" id="ODA90178.1"/>
    </source>
</evidence>
<sequence length="235" mass="24582">MAAATPDTVAAAASVATAATGENAIDATIAGVDITIPTDPTDPIALDGGTSSVRIALPYTGRADNAAIEKAGVVSFDNNNNNGSTIVPVVQKDGSVQINTIIETAKAPIEYAYPVSVPAGGKLQAEPRELSVLDATGGWVAGFLPAWAKDANGAAVYTHYEIRGDTLVQVVEHDRPNVTYPVVADPWLGVNLINHWWWTGSGNSRAVHIDVTPMMGVVTEAIAIWVGRSFQPNRV</sequence>
<organism evidence="1 2">
    <name type="scientific">Leifsonia xyli subsp. xyli</name>
    <dbReference type="NCBI Taxonomy" id="59736"/>
    <lineage>
        <taxon>Bacteria</taxon>
        <taxon>Bacillati</taxon>
        <taxon>Actinomycetota</taxon>
        <taxon>Actinomycetes</taxon>
        <taxon>Micrococcales</taxon>
        <taxon>Microbacteriaceae</taxon>
        <taxon>Leifsonia</taxon>
    </lineage>
</organism>
<evidence type="ECO:0000313" key="2">
    <source>
        <dbReference type="Proteomes" id="UP000094426"/>
    </source>
</evidence>
<name>A0A1E2SKJ6_LEIXY</name>
<gene>
    <name evidence="1" type="ORF">ATY41_11095</name>
</gene>
<dbReference type="Proteomes" id="UP000094426">
    <property type="component" value="Unassembled WGS sequence"/>
</dbReference>
<dbReference type="OrthoDB" id="4412570at2"/>
<accession>A0A1E2SKJ6</accession>